<dbReference type="EMBL" id="CAJPEX010001081">
    <property type="protein sequence ID" value="CAG0918147.1"/>
    <property type="molecule type" value="Genomic_DNA"/>
</dbReference>
<reference evidence="3" key="1">
    <citation type="submission" date="2020-11" db="EMBL/GenBank/DDBJ databases">
        <authorList>
            <person name="Tran Van P."/>
        </authorList>
    </citation>
    <scope>NUCLEOTIDE SEQUENCE</scope>
</reference>
<dbReference type="InterPro" id="IPR005324">
    <property type="entry name" value="Ribosomal_uS5_C"/>
</dbReference>
<dbReference type="InterPro" id="IPR020568">
    <property type="entry name" value="Ribosomal_Su5_D2-typ_SF"/>
</dbReference>
<organism evidence="3">
    <name type="scientific">Notodromas monacha</name>
    <dbReference type="NCBI Taxonomy" id="399045"/>
    <lineage>
        <taxon>Eukaryota</taxon>
        <taxon>Metazoa</taxon>
        <taxon>Ecdysozoa</taxon>
        <taxon>Arthropoda</taxon>
        <taxon>Crustacea</taxon>
        <taxon>Oligostraca</taxon>
        <taxon>Ostracoda</taxon>
        <taxon>Podocopa</taxon>
        <taxon>Podocopida</taxon>
        <taxon>Cypridocopina</taxon>
        <taxon>Cypridoidea</taxon>
        <taxon>Cyprididae</taxon>
        <taxon>Notodromas</taxon>
    </lineage>
</organism>
<feature type="compositionally biased region" description="Low complexity" evidence="1">
    <location>
        <begin position="65"/>
        <end position="87"/>
    </location>
</feature>
<dbReference type="OrthoDB" id="10253125at2759"/>
<dbReference type="EMBL" id="OA883118">
    <property type="protein sequence ID" value="CAD7277995.1"/>
    <property type="molecule type" value="Genomic_DNA"/>
</dbReference>
<protein>
    <recommendedName>
        <fullName evidence="2">Small ribosomal subunit protein uS5 C-terminal domain-containing protein</fullName>
    </recommendedName>
</protein>
<dbReference type="Proteomes" id="UP000678499">
    <property type="component" value="Unassembled WGS sequence"/>
</dbReference>
<feature type="non-terminal residue" evidence="3">
    <location>
        <position position="1"/>
    </location>
</feature>
<dbReference type="Pfam" id="PF03719">
    <property type="entry name" value="Ribosomal_S5_C"/>
    <property type="match status" value="1"/>
</dbReference>
<proteinExistence type="predicted"/>
<gene>
    <name evidence="3" type="ORF">NMOB1V02_LOCUS5710</name>
</gene>
<dbReference type="SUPFAM" id="SSF54211">
    <property type="entry name" value="Ribosomal protein S5 domain 2-like"/>
    <property type="match status" value="1"/>
</dbReference>
<keyword evidence="4" id="KW-1185">Reference proteome</keyword>
<dbReference type="GO" id="GO:0003735">
    <property type="term" value="F:structural constituent of ribosome"/>
    <property type="evidence" value="ECO:0007669"/>
    <property type="project" value="InterPro"/>
</dbReference>
<feature type="compositionally biased region" description="Low complexity" evidence="1">
    <location>
        <begin position="114"/>
        <end position="149"/>
    </location>
</feature>
<evidence type="ECO:0000313" key="3">
    <source>
        <dbReference type="EMBL" id="CAD7277995.1"/>
    </source>
</evidence>
<dbReference type="AlphaFoldDB" id="A0A7R9BMC5"/>
<dbReference type="GO" id="GO:0005840">
    <property type="term" value="C:ribosome"/>
    <property type="evidence" value="ECO:0007669"/>
    <property type="project" value="InterPro"/>
</dbReference>
<dbReference type="Gene3D" id="3.30.230.10">
    <property type="match status" value="1"/>
</dbReference>
<dbReference type="InterPro" id="IPR014721">
    <property type="entry name" value="Ribsml_uS5_D2-typ_fold_subgr"/>
</dbReference>
<evidence type="ECO:0000313" key="4">
    <source>
        <dbReference type="Proteomes" id="UP000678499"/>
    </source>
</evidence>
<feature type="region of interest" description="Disordered" evidence="1">
    <location>
        <begin position="65"/>
        <end position="92"/>
    </location>
</feature>
<feature type="region of interest" description="Disordered" evidence="1">
    <location>
        <begin position="110"/>
        <end position="157"/>
    </location>
</feature>
<evidence type="ECO:0000259" key="2">
    <source>
        <dbReference type="Pfam" id="PF03719"/>
    </source>
</evidence>
<sequence>AKGQHAGTTVQLLPAPASSGIVASPTVKDLLRLAGIQDCYVVSSSGKPSSPDCQAMATYAALRGTRSPALSSSSPSSLSVSMTRSSSCAVHTPVTCPYDQYTDYIFNKFRPTASGPRNRPPSSFRSPAIAASSSPCSSSASSSSSSRLSQGNRFFFS</sequence>
<feature type="domain" description="Small ribosomal subunit protein uS5 C-terminal" evidence="2">
    <location>
        <begin position="3"/>
        <end position="69"/>
    </location>
</feature>
<dbReference type="GO" id="GO:0006412">
    <property type="term" value="P:translation"/>
    <property type="evidence" value="ECO:0007669"/>
    <property type="project" value="InterPro"/>
</dbReference>
<accession>A0A7R9BMC5</accession>
<name>A0A7R9BMC5_9CRUS</name>
<evidence type="ECO:0000256" key="1">
    <source>
        <dbReference type="SAM" id="MobiDB-lite"/>
    </source>
</evidence>